<dbReference type="PANTHER" id="PTHR10434:SF11">
    <property type="entry name" value="1-ACYL-SN-GLYCEROL-3-PHOSPHATE ACYLTRANSFERASE"/>
    <property type="match status" value="1"/>
</dbReference>
<dbReference type="InterPro" id="IPR002123">
    <property type="entry name" value="Plipid/glycerol_acylTrfase"/>
</dbReference>
<comment type="catalytic activity">
    <reaction evidence="4">
        <text>a 1-acyl-sn-glycero-3-phosphate + an acyl-CoA = a 1,2-diacyl-sn-glycero-3-phosphate + CoA</text>
        <dbReference type="Rhea" id="RHEA:19709"/>
        <dbReference type="ChEBI" id="CHEBI:57287"/>
        <dbReference type="ChEBI" id="CHEBI:57970"/>
        <dbReference type="ChEBI" id="CHEBI:58342"/>
        <dbReference type="ChEBI" id="CHEBI:58608"/>
        <dbReference type="EC" id="2.3.1.51"/>
    </reaction>
</comment>
<dbReference type="OrthoDB" id="202234at2759"/>
<dbReference type="InterPro" id="IPR004552">
    <property type="entry name" value="AGP_acyltrans"/>
</dbReference>
<feature type="transmembrane region" description="Helical" evidence="5">
    <location>
        <begin position="33"/>
        <end position="51"/>
    </location>
</feature>
<dbReference type="AlphaFoldDB" id="A0A642UQZ6"/>
<dbReference type="Pfam" id="PF01553">
    <property type="entry name" value="Acyltransferase"/>
    <property type="match status" value="1"/>
</dbReference>
<evidence type="ECO:0000256" key="1">
    <source>
        <dbReference type="ARBA" id="ARBA00008655"/>
    </source>
</evidence>
<evidence type="ECO:0000256" key="5">
    <source>
        <dbReference type="SAM" id="Phobius"/>
    </source>
</evidence>
<dbReference type="GO" id="GO:0016020">
    <property type="term" value="C:membrane"/>
    <property type="evidence" value="ECO:0007669"/>
    <property type="project" value="InterPro"/>
</dbReference>
<keyword evidence="4" id="KW-0594">Phospholipid biosynthesis</keyword>
<feature type="transmembrane region" description="Helical" evidence="5">
    <location>
        <begin position="126"/>
        <end position="142"/>
    </location>
</feature>
<keyword evidence="3 4" id="KW-0012">Acyltransferase</keyword>
<keyword evidence="8" id="KW-1185">Reference proteome</keyword>
<dbReference type="GO" id="GO:0005783">
    <property type="term" value="C:endoplasmic reticulum"/>
    <property type="evidence" value="ECO:0007669"/>
    <property type="project" value="TreeGrafter"/>
</dbReference>
<protein>
    <recommendedName>
        <fullName evidence="4">1-acyl-sn-glycerol-3-phosphate acyltransferase</fullName>
        <ecNumber evidence="4">2.3.1.51</ecNumber>
    </recommendedName>
</protein>
<feature type="domain" description="Phospholipid/glycerol acyltransferase" evidence="6">
    <location>
        <begin position="93"/>
        <end position="210"/>
    </location>
</feature>
<comment type="caution">
    <text evidence="7">The sequence shown here is derived from an EMBL/GenBank/DDBJ whole genome shotgun (WGS) entry which is preliminary data.</text>
</comment>
<comment type="domain">
    <text evidence="4">The HXXXXD motif is essential for acyltransferase activity and may constitute the binding site for the phosphate moiety of the glycerol-3-phosphate.</text>
</comment>
<dbReference type="GO" id="GO:0003841">
    <property type="term" value="F:1-acylglycerol-3-phosphate O-acyltransferase activity"/>
    <property type="evidence" value="ECO:0007669"/>
    <property type="project" value="UniProtKB-UniRule"/>
</dbReference>
<dbReference type="RefSeq" id="XP_034013035.1">
    <property type="nucleotide sequence ID" value="XM_034154729.1"/>
</dbReference>
<dbReference type="GO" id="GO:0006654">
    <property type="term" value="P:phosphatidic acid biosynthetic process"/>
    <property type="evidence" value="ECO:0007669"/>
    <property type="project" value="TreeGrafter"/>
</dbReference>
<keyword evidence="5" id="KW-0472">Membrane</keyword>
<evidence type="ECO:0000259" key="6">
    <source>
        <dbReference type="SMART" id="SM00563"/>
    </source>
</evidence>
<evidence type="ECO:0000256" key="3">
    <source>
        <dbReference type="ARBA" id="ARBA00023315"/>
    </source>
</evidence>
<evidence type="ECO:0000313" key="8">
    <source>
        <dbReference type="Proteomes" id="UP000449547"/>
    </source>
</evidence>
<keyword evidence="5" id="KW-1133">Transmembrane helix</keyword>
<dbReference type="Proteomes" id="UP000449547">
    <property type="component" value="Unassembled WGS sequence"/>
</dbReference>
<dbReference type="OMA" id="SKCTIQP"/>
<sequence length="304" mass="33371">MVQLVVVASVLAGIIAMTNVSKSAKFFVKSVLYGLSISGCALYGVIASIFLRLIGKPEYAQYTTARAFYYVVSILFRIKIKVKNEEYLRQHPAIYISNHQSALDVFMLGRIFQPGMSVTAKSSLKFVPFLGWFMMLSGTFFLNRQKSEKARKVLSSALGQLKTQKRGLFVFPEGTRSGYETLDMLPFKKGAFHLAKEAGIPIVPIVVSNTTPIFCSKTKTFNSGLIEIEVLPPVPTSDVKSNDQVNELCTGVRESMIKKLNSDVGYSTSPLGAPKRPAEYAAEGMTGTVSHDTISEQTPLINKG</sequence>
<keyword evidence="5" id="KW-0812">Transmembrane</keyword>
<reference evidence="7 8" key="1">
    <citation type="submission" date="2019-07" db="EMBL/GenBank/DDBJ databases">
        <title>Genome assembly of two rare yeast pathogens: Diutina rugosa and Trichomonascus ciferrii.</title>
        <authorList>
            <person name="Mixao V."/>
            <person name="Saus E."/>
            <person name="Hansen A."/>
            <person name="Lass-Flor C."/>
            <person name="Gabaldon T."/>
        </authorList>
    </citation>
    <scope>NUCLEOTIDE SEQUENCE [LARGE SCALE GENOMIC DNA]</scope>
    <source>
        <strain evidence="7 8">CBS 613</strain>
    </source>
</reference>
<accession>A0A642UQZ6</accession>
<organism evidence="7 8">
    <name type="scientific">Diutina rugosa</name>
    <name type="common">Yeast</name>
    <name type="synonym">Candida rugosa</name>
    <dbReference type="NCBI Taxonomy" id="5481"/>
    <lineage>
        <taxon>Eukaryota</taxon>
        <taxon>Fungi</taxon>
        <taxon>Dikarya</taxon>
        <taxon>Ascomycota</taxon>
        <taxon>Saccharomycotina</taxon>
        <taxon>Pichiomycetes</taxon>
        <taxon>Debaryomycetaceae</taxon>
        <taxon>Diutina</taxon>
    </lineage>
</organism>
<keyword evidence="2 4" id="KW-0808">Transferase</keyword>
<keyword evidence="4" id="KW-0443">Lipid metabolism</keyword>
<keyword evidence="4" id="KW-1208">Phospholipid metabolism</keyword>
<evidence type="ECO:0000313" key="7">
    <source>
        <dbReference type="EMBL" id="KAA8903890.1"/>
    </source>
</evidence>
<evidence type="ECO:0000256" key="2">
    <source>
        <dbReference type="ARBA" id="ARBA00022679"/>
    </source>
</evidence>
<dbReference type="GeneID" id="54780763"/>
<dbReference type="CDD" id="cd07989">
    <property type="entry name" value="LPLAT_AGPAT-like"/>
    <property type="match status" value="1"/>
</dbReference>
<dbReference type="VEuPathDB" id="FungiDB:DIURU_002112"/>
<dbReference type="PANTHER" id="PTHR10434">
    <property type="entry name" value="1-ACYL-SN-GLYCEROL-3-PHOSPHATE ACYLTRANSFERASE"/>
    <property type="match status" value="1"/>
</dbReference>
<gene>
    <name evidence="7" type="ORF">DIURU_002112</name>
</gene>
<dbReference type="SUPFAM" id="SSF69593">
    <property type="entry name" value="Glycerol-3-phosphate (1)-acyltransferase"/>
    <property type="match status" value="1"/>
</dbReference>
<dbReference type="NCBIfam" id="TIGR00530">
    <property type="entry name" value="AGP_acyltrn"/>
    <property type="match status" value="1"/>
</dbReference>
<keyword evidence="4" id="KW-0444">Lipid biosynthesis</keyword>
<dbReference type="EC" id="2.3.1.51" evidence="4"/>
<dbReference type="SMART" id="SM00563">
    <property type="entry name" value="PlsC"/>
    <property type="match status" value="1"/>
</dbReference>
<proteinExistence type="inferred from homology"/>
<evidence type="ECO:0000256" key="4">
    <source>
        <dbReference type="RuleBase" id="RU361267"/>
    </source>
</evidence>
<name>A0A642UQZ6_DIURU</name>
<comment type="similarity">
    <text evidence="1 4">Belongs to the 1-acyl-sn-glycerol-3-phosphate acyltransferase family.</text>
</comment>
<dbReference type="EMBL" id="SWFT01000065">
    <property type="protein sequence ID" value="KAA8903890.1"/>
    <property type="molecule type" value="Genomic_DNA"/>
</dbReference>